<keyword evidence="4" id="KW-0325">Glycoprotein</keyword>
<evidence type="ECO:0000313" key="7">
    <source>
        <dbReference type="Proteomes" id="UP001054945"/>
    </source>
</evidence>
<gene>
    <name evidence="6" type="ORF">CEXT_162291</name>
</gene>
<accession>A0AAV4TT62</accession>
<dbReference type="AlphaFoldDB" id="A0AAV4TT62"/>
<keyword evidence="2" id="KW-0677">Repeat</keyword>
<dbReference type="PROSITE" id="PS51115">
    <property type="entry name" value="LAMININ_IVA"/>
    <property type="match status" value="1"/>
</dbReference>
<comment type="caution">
    <text evidence="6">The sequence shown here is derived from an EMBL/GenBank/DDBJ whole genome shotgun (WGS) entry which is preliminary data.</text>
</comment>
<sequence>MLLFWNNRSMLKWLFVYHTDLFHVWLEIRVLDVEFELATVEMDVDLYDAEDGIQAYLSVLPGGTLFYFAAPPQYLGNKLSSYGSFIRYTYFTSVDKTSPIEALLVLILF</sequence>
<evidence type="ECO:0000256" key="1">
    <source>
        <dbReference type="ARBA" id="ARBA00022729"/>
    </source>
</evidence>
<evidence type="ECO:0000259" key="5">
    <source>
        <dbReference type="PROSITE" id="PS51115"/>
    </source>
</evidence>
<dbReference type="EMBL" id="BPLR01011718">
    <property type="protein sequence ID" value="GIY48487.1"/>
    <property type="molecule type" value="Genomic_DNA"/>
</dbReference>
<dbReference type="InterPro" id="IPR000034">
    <property type="entry name" value="Laminin_IV"/>
</dbReference>
<reference evidence="6 7" key="1">
    <citation type="submission" date="2021-06" db="EMBL/GenBank/DDBJ databases">
        <title>Caerostris extrusa draft genome.</title>
        <authorList>
            <person name="Kono N."/>
            <person name="Arakawa K."/>
        </authorList>
    </citation>
    <scope>NUCLEOTIDE SEQUENCE [LARGE SCALE GENOMIC DNA]</scope>
</reference>
<feature type="domain" description="Laminin IV type A" evidence="5">
    <location>
        <begin position="8"/>
        <end position="109"/>
    </location>
</feature>
<dbReference type="Proteomes" id="UP001054945">
    <property type="component" value="Unassembled WGS sequence"/>
</dbReference>
<keyword evidence="3" id="KW-1015">Disulfide bond</keyword>
<name>A0AAV4TT62_CAEEX</name>
<dbReference type="Pfam" id="PF00052">
    <property type="entry name" value="Laminin_B"/>
    <property type="match status" value="1"/>
</dbReference>
<proteinExistence type="predicted"/>
<keyword evidence="7" id="KW-1185">Reference proteome</keyword>
<protein>
    <recommendedName>
        <fullName evidence="5">Laminin IV type A domain-containing protein</fullName>
    </recommendedName>
</protein>
<evidence type="ECO:0000256" key="3">
    <source>
        <dbReference type="ARBA" id="ARBA00023157"/>
    </source>
</evidence>
<evidence type="ECO:0000313" key="6">
    <source>
        <dbReference type="EMBL" id="GIY48487.1"/>
    </source>
</evidence>
<keyword evidence="1" id="KW-0732">Signal</keyword>
<evidence type="ECO:0000256" key="2">
    <source>
        <dbReference type="ARBA" id="ARBA00022737"/>
    </source>
</evidence>
<evidence type="ECO:0000256" key="4">
    <source>
        <dbReference type="ARBA" id="ARBA00023180"/>
    </source>
</evidence>
<organism evidence="6 7">
    <name type="scientific">Caerostris extrusa</name>
    <name type="common">Bark spider</name>
    <name type="synonym">Caerostris bankana</name>
    <dbReference type="NCBI Taxonomy" id="172846"/>
    <lineage>
        <taxon>Eukaryota</taxon>
        <taxon>Metazoa</taxon>
        <taxon>Ecdysozoa</taxon>
        <taxon>Arthropoda</taxon>
        <taxon>Chelicerata</taxon>
        <taxon>Arachnida</taxon>
        <taxon>Araneae</taxon>
        <taxon>Araneomorphae</taxon>
        <taxon>Entelegynae</taxon>
        <taxon>Araneoidea</taxon>
        <taxon>Araneidae</taxon>
        <taxon>Caerostris</taxon>
    </lineage>
</organism>